<accession>A0A3L6SIQ3</accession>
<sequence>MTSKEASNIATTSFSEPAGRLAQHLEGSVRLSHNQRKRSAQPMILRSKSPKPPRSVERQTRGQATEQCTHHPPETVADPFQRKPHRSLSMALIAQTRSGVDKAK</sequence>
<evidence type="ECO:0000313" key="3">
    <source>
        <dbReference type="Proteomes" id="UP000275267"/>
    </source>
</evidence>
<name>A0A3L6SIQ3_PANMI</name>
<feature type="compositionally biased region" description="Polar residues" evidence="1">
    <location>
        <begin position="1"/>
        <end position="15"/>
    </location>
</feature>
<evidence type="ECO:0000313" key="2">
    <source>
        <dbReference type="EMBL" id="RLN22466.1"/>
    </source>
</evidence>
<comment type="caution">
    <text evidence="2">The sequence shown here is derived from an EMBL/GenBank/DDBJ whole genome shotgun (WGS) entry which is preliminary data.</text>
</comment>
<dbReference type="Proteomes" id="UP000275267">
    <property type="component" value="Unassembled WGS sequence"/>
</dbReference>
<feature type="region of interest" description="Disordered" evidence="1">
    <location>
        <begin position="1"/>
        <end position="104"/>
    </location>
</feature>
<gene>
    <name evidence="2" type="ORF">C2845_PM07G32870</name>
</gene>
<dbReference type="AlphaFoldDB" id="A0A3L6SIQ3"/>
<protein>
    <submittedName>
        <fullName evidence="2">Uncharacterized protein</fullName>
    </submittedName>
</protein>
<reference evidence="3" key="1">
    <citation type="journal article" date="2019" name="Nat. Commun.">
        <title>The genome of broomcorn millet.</title>
        <authorList>
            <person name="Zou C."/>
            <person name="Miki D."/>
            <person name="Li D."/>
            <person name="Tang Q."/>
            <person name="Xiao L."/>
            <person name="Rajput S."/>
            <person name="Deng P."/>
            <person name="Jia W."/>
            <person name="Huang R."/>
            <person name="Zhang M."/>
            <person name="Sun Y."/>
            <person name="Hu J."/>
            <person name="Fu X."/>
            <person name="Schnable P.S."/>
            <person name="Li F."/>
            <person name="Zhang H."/>
            <person name="Feng B."/>
            <person name="Zhu X."/>
            <person name="Liu R."/>
            <person name="Schnable J.C."/>
            <person name="Zhu J.-K."/>
            <person name="Zhang H."/>
        </authorList>
    </citation>
    <scope>NUCLEOTIDE SEQUENCE [LARGE SCALE GENOMIC DNA]</scope>
</reference>
<dbReference type="EMBL" id="PQIB02000004">
    <property type="protein sequence ID" value="RLN22466.1"/>
    <property type="molecule type" value="Genomic_DNA"/>
</dbReference>
<keyword evidence="3" id="KW-1185">Reference proteome</keyword>
<evidence type="ECO:0000256" key="1">
    <source>
        <dbReference type="SAM" id="MobiDB-lite"/>
    </source>
</evidence>
<proteinExistence type="predicted"/>
<organism evidence="2 3">
    <name type="scientific">Panicum miliaceum</name>
    <name type="common">Proso millet</name>
    <name type="synonym">Broomcorn millet</name>
    <dbReference type="NCBI Taxonomy" id="4540"/>
    <lineage>
        <taxon>Eukaryota</taxon>
        <taxon>Viridiplantae</taxon>
        <taxon>Streptophyta</taxon>
        <taxon>Embryophyta</taxon>
        <taxon>Tracheophyta</taxon>
        <taxon>Spermatophyta</taxon>
        <taxon>Magnoliopsida</taxon>
        <taxon>Liliopsida</taxon>
        <taxon>Poales</taxon>
        <taxon>Poaceae</taxon>
        <taxon>PACMAD clade</taxon>
        <taxon>Panicoideae</taxon>
        <taxon>Panicodae</taxon>
        <taxon>Paniceae</taxon>
        <taxon>Panicinae</taxon>
        <taxon>Panicum</taxon>
        <taxon>Panicum sect. Panicum</taxon>
    </lineage>
</organism>